<sequence length="61" mass="6620">MKWTVPIVISLLCAACSSMGGADPSAQARADRNRCEALRSYQPFYPGECTETTGSAVHRTR</sequence>
<gene>
    <name evidence="2" type="ORF">JJB74_18585</name>
</gene>
<evidence type="ECO:0008006" key="4">
    <source>
        <dbReference type="Google" id="ProtNLM"/>
    </source>
</evidence>
<reference evidence="2" key="1">
    <citation type="submission" date="2021-01" db="EMBL/GenBank/DDBJ databases">
        <title>Genome sequence of strain Noviherbaspirillum sp. DKR-6.</title>
        <authorList>
            <person name="Chaudhary D.K."/>
        </authorList>
    </citation>
    <scope>NUCLEOTIDE SEQUENCE</scope>
    <source>
        <strain evidence="2">DKR-6</strain>
    </source>
</reference>
<protein>
    <recommendedName>
        <fullName evidence="4">Lipoprotein</fullName>
    </recommendedName>
</protein>
<organism evidence="2 3">
    <name type="scientific">Noviherbaspirillum pedocola</name>
    <dbReference type="NCBI Taxonomy" id="2801341"/>
    <lineage>
        <taxon>Bacteria</taxon>
        <taxon>Pseudomonadati</taxon>
        <taxon>Pseudomonadota</taxon>
        <taxon>Betaproteobacteria</taxon>
        <taxon>Burkholderiales</taxon>
        <taxon>Oxalobacteraceae</taxon>
        <taxon>Noviherbaspirillum</taxon>
    </lineage>
</organism>
<evidence type="ECO:0000256" key="1">
    <source>
        <dbReference type="SAM" id="SignalP"/>
    </source>
</evidence>
<dbReference type="EMBL" id="JAEPBG010000008">
    <property type="protein sequence ID" value="MBK4736637.1"/>
    <property type="molecule type" value="Genomic_DNA"/>
</dbReference>
<dbReference type="RefSeq" id="WP_200594263.1">
    <property type="nucleotide sequence ID" value="NZ_JAEPBG010000008.1"/>
</dbReference>
<feature type="signal peptide" evidence="1">
    <location>
        <begin position="1"/>
        <end position="22"/>
    </location>
</feature>
<dbReference type="AlphaFoldDB" id="A0A934T0P3"/>
<dbReference type="Proteomes" id="UP000622890">
    <property type="component" value="Unassembled WGS sequence"/>
</dbReference>
<comment type="caution">
    <text evidence="2">The sequence shown here is derived from an EMBL/GenBank/DDBJ whole genome shotgun (WGS) entry which is preliminary data.</text>
</comment>
<evidence type="ECO:0000313" key="3">
    <source>
        <dbReference type="Proteomes" id="UP000622890"/>
    </source>
</evidence>
<keyword evidence="3" id="KW-1185">Reference proteome</keyword>
<proteinExistence type="predicted"/>
<evidence type="ECO:0000313" key="2">
    <source>
        <dbReference type="EMBL" id="MBK4736637.1"/>
    </source>
</evidence>
<accession>A0A934T0P3</accession>
<keyword evidence="1" id="KW-0732">Signal</keyword>
<name>A0A934T0P3_9BURK</name>
<feature type="chain" id="PRO_5036874500" description="Lipoprotein" evidence="1">
    <location>
        <begin position="23"/>
        <end position="61"/>
    </location>
</feature>